<keyword evidence="11" id="KW-1185">Reference proteome</keyword>
<evidence type="ECO:0000256" key="8">
    <source>
        <dbReference type="ARBA" id="ARBA00078354"/>
    </source>
</evidence>
<reference evidence="10" key="1">
    <citation type="journal article" date="2014" name="Int. J. Syst. Evol. Microbiol.">
        <title>Complete genome sequence of Corynebacterium casei LMG S-19264T (=DSM 44701T), isolated from a smear-ripened cheese.</title>
        <authorList>
            <consortium name="US DOE Joint Genome Institute (JGI-PGF)"/>
            <person name="Walter F."/>
            <person name="Albersmeier A."/>
            <person name="Kalinowski J."/>
            <person name="Ruckert C."/>
        </authorList>
    </citation>
    <scope>NUCLEOTIDE SEQUENCE</scope>
    <source>
        <strain evidence="10">VKM B-2347</strain>
    </source>
</reference>
<dbReference type="RefSeq" id="WP_271169801.1">
    <property type="nucleotide sequence ID" value="NZ_BSFI01000022.1"/>
</dbReference>
<gene>
    <name evidence="10" type="ORF">GCM10008179_32210</name>
</gene>
<dbReference type="PANTHER" id="PTHR11364:SF27">
    <property type="entry name" value="SULFURTRANSFERASE"/>
    <property type="match status" value="1"/>
</dbReference>
<evidence type="ECO:0000313" key="11">
    <source>
        <dbReference type="Proteomes" id="UP001143372"/>
    </source>
</evidence>
<dbReference type="EC" id="2.8.1.2" evidence="6"/>
<feature type="domain" description="Rhodanese" evidence="9">
    <location>
        <begin position="17"/>
        <end position="134"/>
    </location>
</feature>
<dbReference type="PROSITE" id="PS50206">
    <property type="entry name" value="RHODANESE_3"/>
    <property type="match status" value="2"/>
</dbReference>
<dbReference type="SMART" id="SM00450">
    <property type="entry name" value="RHOD"/>
    <property type="match status" value="2"/>
</dbReference>
<dbReference type="Proteomes" id="UP001143372">
    <property type="component" value="Unassembled WGS sequence"/>
</dbReference>
<dbReference type="InterPro" id="IPR036873">
    <property type="entry name" value="Rhodanese-like_dom_sf"/>
</dbReference>
<evidence type="ECO:0000256" key="5">
    <source>
        <dbReference type="ARBA" id="ARBA00051793"/>
    </source>
</evidence>
<dbReference type="InterPro" id="IPR045078">
    <property type="entry name" value="TST/MPST-like"/>
</dbReference>
<comment type="subcellular location">
    <subcellularLocation>
        <location evidence="1">Cytoplasm</location>
    </subcellularLocation>
</comment>
<evidence type="ECO:0000313" key="10">
    <source>
        <dbReference type="EMBL" id="GLK69583.1"/>
    </source>
</evidence>
<evidence type="ECO:0000256" key="2">
    <source>
        <dbReference type="ARBA" id="ARBA00022490"/>
    </source>
</evidence>
<dbReference type="PROSITE" id="PS00380">
    <property type="entry name" value="RHODANESE_1"/>
    <property type="match status" value="1"/>
</dbReference>
<dbReference type="PANTHER" id="PTHR11364">
    <property type="entry name" value="THIOSULFATE SULFERTANSFERASE"/>
    <property type="match status" value="1"/>
</dbReference>
<name>A0A9W6MX09_9HYPH</name>
<evidence type="ECO:0000256" key="4">
    <source>
        <dbReference type="ARBA" id="ARBA00022737"/>
    </source>
</evidence>
<keyword evidence="4" id="KW-0677">Repeat</keyword>
<dbReference type="NCBIfam" id="NF008557">
    <property type="entry name" value="PRK11493.1"/>
    <property type="match status" value="1"/>
</dbReference>
<dbReference type="GO" id="GO:0016784">
    <property type="term" value="F:3-mercaptopyruvate sulfurtransferase activity"/>
    <property type="evidence" value="ECO:0007669"/>
    <property type="project" value="UniProtKB-EC"/>
</dbReference>
<comment type="catalytic activity">
    <reaction evidence="5">
        <text>2-oxo-3-sulfanylpropanoate + [thioredoxin]-dithiol = [thioredoxin]-disulfide + hydrogen sulfide + pyruvate + H(+)</text>
        <dbReference type="Rhea" id="RHEA:21740"/>
        <dbReference type="Rhea" id="RHEA-COMP:10698"/>
        <dbReference type="Rhea" id="RHEA-COMP:10700"/>
        <dbReference type="ChEBI" id="CHEBI:15361"/>
        <dbReference type="ChEBI" id="CHEBI:15378"/>
        <dbReference type="ChEBI" id="CHEBI:29919"/>
        <dbReference type="ChEBI" id="CHEBI:29950"/>
        <dbReference type="ChEBI" id="CHEBI:50058"/>
        <dbReference type="ChEBI" id="CHEBI:57678"/>
        <dbReference type="EC" id="2.8.1.2"/>
    </reaction>
    <physiologicalReaction direction="left-to-right" evidence="5">
        <dbReference type="Rhea" id="RHEA:21741"/>
    </physiologicalReaction>
</comment>
<dbReference type="CDD" id="cd01448">
    <property type="entry name" value="TST_Repeat_1"/>
    <property type="match status" value="1"/>
</dbReference>
<evidence type="ECO:0000256" key="1">
    <source>
        <dbReference type="ARBA" id="ARBA00004496"/>
    </source>
</evidence>
<dbReference type="CDD" id="cd01449">
    <property type="entry name" value="TST_Repeat_2"/>
    <property type="match status" value="1"/>
</dbReference>
<dbReference type="FunFam" id="3.40.250.10:FF:000015">
    <property type="entry name" value="Sulfurtransferase"/>
    <property type="match status" value="1"/>
</dbReference>
<evidence type="ECO:0000256" key="6">
    <source>
        <dbReference type="ARBA" id="ARBA00066832"/>
    </source>
</evidence>
<dbReference type="Pfam" id="PF00581">
    <property type="entry name" value="Rhodanese"/>
    <property type="match status" value="2"/>
</dbReference>
<evidence type="ECO:0000259" key="9">
    <source>
        <dbReference type="PROSITE" id="PS50206"/>
    </source>
</evidence>
<dbReference type="InterPro" id="IPR001307">
    <property type="entry name" value="Thiosulphate_STrfase_CS"/>
</dbReference>
<dbReference type="SUPFAM" id="SSF52821">
    <property type="entry name" value="Rhodanese/Cell cycle control phosphatase"/>
    <property type="match status" value="2"/>
</dbReference>
<dbReference type="GO" id="GO:0004792">
    <property type="term" value="F:thiosulfate-cyanide sulfurtransferase activity"/>
    <property type="evidence" value="ECO:0007669"/>
    <property type="project" value="InterPro"/>
</dbReference>
<reference evidence="10" key="2">
    <citation type="submission" date="2023-01" db="EMBL/GenBank/DDBJ databases">
        <authorList>
            <person name="Sun Q."/>
            <person name="Evtushenko L."/>
        </authorList>
    </citation>
    <scope>NUCLEOTIDE SEQUENCE</scope>
    <source>
        <strain evidence="10">VKM B-2347</strain>
    </source>
</reference>
<dbReference type="AlphaFoldDB" id="A0A9W6MX09"/>
<evidence type="ECO:0000256" key="7">
    <source>
        <dbReference type="ARBA" id="ARBA00070833"/>
    </source>
</evidence>
<dbReference type="FunFam" id="3.40.250.10:FF:000001">
    <property type="entry name" value="Sulfurtransferase"/>
    <property type="match status" value="1"/>
</dbReference>
<dbReference type="GO" id="GO:0005737">
    <property type="term" value="C:cytoplasm"/>
    <property type="evidence" value="ECO:0007669"/>
    <property type="project" value="UniProtKB-SubCell"/>
</dbReference>
<organism evidence="10 11">
    <name type="scientific">Hansschlegelia plantiphila</name>
    <dbReference type="NCBI Taxonomy" id="374655"/>
    <lineage>
        <taxon>Bacteria</taxon>
        <taxon>Pseudomonadati</taxon>
        <taxon>Pseudomonadota</taxon>
        <taxon>Alphaproteobacteria</taxon>
        <taxon>Hyphomicrobiales</taxon>
        <taxon>Methylopilaceae</taxon>
        <taxon>Hansschlegelia</taxon>
    </lineage>
</organism>
<feature type="domain" description="Rhodanese" evidence="9">
    <location>
        <begin position="164"/>
        <end position="278"/>
    </location>
</feature>
<proteinExistence type="predicted"/>
<protein>
    <recommendedName>
        <fullName evidence="7">3-mercaptopyruvate sulfurtransferase</fullName>
        <ecNumber evidence="6">2.8.1.2</ecNumber>
    </recommendedName>
    <alternativeName>
        <fullName evidence="8">Rhodanese-like protein</fullName>
    </alternativeName>
</protein>
<keyword evidence="3" id="KW-0808">Transferase</keyword>
<keyword evidence="2" id="KW-0963">Cytoplasm</keyword>
<accession>A0A9W6MX09</accession>
<dbReference type="InterPro" id="IPR001763">
    <property type="entry name" value="Rhodanese-like_dom"/>
</dbReference>
<sequence>MSNPNLVSTGWLAERLGDPDVIAVDGSWYLPDANRDGPAEFLERHIPGAVFFDINVVADVSSGLPHMLPSPDAFSEAVGKLGVADRATIVAYDGAGLFSAARVWWTFRTMGATKVFVLDGGLPKWLAEGRPVESGPSNRAPQSFHATFDAHAVKSADDVAQALGAGSAQIVDARPAARFRGEAPEPRPGLASGHIPGSLNLPFQQIVGADGRLAEEAELRRAFEAAGIDVSRPIVTSCGSGVSASIVALALESLGAKADGVYDGSWAEWGAGGRPVATGPAEKS</sequence>
<evidence type="ECO:0000256" key="3">
    <source>
        <dbReference type="ARBA" id="ARBA00022679"/>
    </source>
</evidence>
<dbReference type="Gene3D" id="3.40.250.10">
    <property type="entry name" value="Rhodanese-like domain"/>
    <property type="match status" value="2"/>
</dbReference>
<comment type="caution">
    <text evidence="10">The sequence shown here is derived from an EMBL/GenBank/DDBJ whole genome shotgun (WGS) entry which is preliminary data.</text>
</comment>
<dbReference type="EMBL" id="BSFI01000022">
    <property type="protein sequence ID" value="GLK69583.1"/>
    <property type="molecule type" value="Genomic_DNA"/>
</dbReference>